<evidence type="ECO:0000313" key="11">
    <source>
        <dbReference type="EMBL" id="AMM41817.1"/>
    </source>
</evidence>
<feature type="transmembrane region" description="Helical" evidence="9">
    <location>
        <begin position="393"/>
        <end position="410"/>
    </location>
</feature>
<feature type="transmembrane region" description="Helical" evidence="9">
    <location>
        <begin position="324"/>
        <end position="344"/>
    </location>
</feature>
<dbReference type="CDD" id="cd00082">
    <property type="entry name" value="HisKA"/>
    <property type="match status" value="1"/>
</dbReference>
<feature type="transmembrane region" description="Helical" evidence="9">
    <location>
        <begin position="489"/>
        <end position="512"/>
    </location>
</feature>
<feature type="transmembrane region" description="Helical" evidence="9">
    <location>
        <begin position="258"/>
        <end position="280"/>
    </location>
</feature>
<dbReference type="InterPro" id="IPR004358">
    <property type="entry name" value="Sig_transdc_His_kin-like_C"/>
</dbReference>
<evidence type="ECO:0000256" key="5">
    <source>
        <dbReference type="ARBA" id="ARBA00022741"/>
    </source>
</evidence>
<dbReference type="InterPro" id="IPR036890">
    <property type="entry name" value="HATPase_C_sf"/>
</dbReference>
<keyword evidence="8" id="KW-0902">Two-component regulatory system</keyword>
<dbReference type="SMART" id="SM00387">
    <property type="entry name" value="HATPase_c"/>
    <property type="match status" value="1"/>
</dbReference>
<dbReference type="AlphaFoldDB" id="A0A7U4QM02"/>
<dbReference type="RefSeq" id="WP_066064895.1">
    <property type="nucleotide sequence ID" value="NZ_CP013015.1"/>
</dbReference>
<gene>
    <name evidence="11" type="ORF">HS1_002025</name>
</gene>
<dbReference type="InterPro" id="IPR036097">
    <property type="entry name" value="HisK_dim/P_sf"/>
</dbReference>
<feature type="transmembrane region" description="Helical" evidence="9">
    <location>
        <begin position="292"/>
        <end position="312"/>
    </location>
</feature>
<protein>
    <recommendedName>
        <fullName evidence="2">histidine kinase</fullName>
        <ecNumber evidence="2">2.7.13.3</ecNumber>
    </recommendedName>
</protein>
<dbReference type="EC" id="2.7.13.3" evidence="2"/>
<dbReference type="PROSITE" id="PS50109">
    <property type="entry name" value="HIS_KIN"/>
    <property type="match status" value="1"/>
</dbReference>
<evidence type="ECO:0000256" key="6">
    <source>
        <dbReference type="ARBA" id="ARBA00022777"/>
    </source>
</evidence>
<feature type="transmembrane region" description="Helical" evidence="9">
    <location>
        <begin position="67"/>
        <end position="88"/>
    </location>
</feature>
<feature type="transmembrane region" description="Helical" evidence="9">
    <location>
        <begin position="456"/>
        <end position="477"/>
    </location>
</feature>
<dbReference type="SMART" id="SM00388">
    <property type="entry name" value="HisKA"/>
    <property type="match status" value="1"/>
</dbReference>
<dbReference type="InterPro" id="IPR003018">
    <property type="entry name" value="GAF"/>
</dbReference>
<evidence type="ECO:0000256" key="3">
    <source>
        <dbReference type="ARBA" id="ARBA00022553"/>
    </source>
</evidence>
<dbReference type="Gene3D" id="3.30.565.10">
    <property type="entry name" value="Histidine kinase-like ATPase, C-terminal domain"/>
    <property type="match status" value="1"/>
</dbReference>
<proteinExistence type="predicted"/>
<reference evidence="11 12" key="1">
    <citation type="submission" date="2015-10" db="EMBL/GenBank/DDBJ databases">
        <title>Candidatus Desulfofervidus auxilii, a hydrogenotrophic sulfate-reducing bacterium involved in the thermophilic anaerobic oxidation of methane.</title>
        <authorList>
            <person name="Krukenberg V."/>
            <person name="Richter M."/>
            <person name="Wegener G."/>
        </authorList>
    </citation>
    <scope>NUCLEOTIDE SEQUENCE [LARGE SCALE GENOMIC DNA]</scope>
    <source>
        <strain evidence="11 12">HS1</strain>
    </source>
</reference>
<keyword evidence="12" id="KW-1185">Reference proteome</keyword>
<dbReference type="SMART" id="SM00065">
    <property type="entry name" value="GAF"/>
    <property type="match status" value="1"/>
</dbReference>
<dbReference type="InterPro" id="IPR003594">
    <property type="entry name" value="HATPase_dom"/>
</dbReference>
<dbReference type="PRINTS" id="PR00344">
    <property type="entry name" value="BCTRLSENSOR"/>
</dbReference>
<evidence type="ECO:0000256" key="9">
    <source>
        <dbReference type="SAM" id="Phobius"/>
    </source>
</evidence>
<dbReference type="PANTHER" id="PTHR43065:SF10">
    <property type="entry name" value="PEROXIDE STRESS-ACTIVATED HISTIDINE KINASE MAK3"/>
    <property type="match status" value="1"/>
</dbReference>
<accession>A0A7U4QM02</accession>
<feature type="transmembrane region" description="Helical" evidence="9">
    <location>
        <begin position="6"/>
        <end position="24"/>
    </location>
</feature>
<keyword evidence="5" id="KW-0547">Nucleotide-binding</keyword>
<evidence type="ECO:0000256" key="8">
    <source>
        <dbReference type="ARBA" id="ARBA00023012"/>
    </source>
</evidence>
<sequence length="951" mass="109409">MSVFAISALMTAFVSLGLGIYVYIGGRGKHLSKIWFFLSLSISIWSFGVGMMVLSQEYETALLWSRFLYIGAIFIPILYLHFVLTFLQDTTKRKIIWGGYILGIIFLLLDSTNLFVKDIRPILSFKYYPVPGKIYPYFVLTFFGYVGYALSRLIKAQRTSTGLKQQQLSYILLASAIGFFGGSTTFLPVFHIEIYPYGNFLVIFYAIIITYAITRVHLMDLEIIIKKGVYIFFLSFIFVSSIYLILTSRLFQKQFIEMTPFLFISLVTSFLALFLGVFVFLKNPKKEVNVTWVLLSLSIALWAFSLGVMSVISDNTSALYWSRMANYGAVLIPVFYLHFILAFLNNITKTKKKLLYFAYFLGGIFLLANFKEFLVIDVKPNFFSKNYTVPGRIYPYFLLMFAGSVGLAWYELLRKYQQSSGLAKNQIKYVLIASMIAFPGGSSTFLPAYGINVYPYGYYVTFLYVILVTYAIVKYQLMDINIVIKKGTVYTYLSFLILVPCMVFIIFAQRFFFGKINYVFSSLVFVVLFLSAIVFSKTKFKAERFIERTLFKRKYEYKKTLTKLSKIVISFLDEKELFKKTSNIFIQDLEIESISFFLLDRRKGAYILRAFRELSPKIKKLPKDDIFFKWLKEDGQIIVKEELERFIDDPKNKLIVERLNSMESEVCIPLITRGELIGLINLGKKRSGDMYSHEDLELLANFANQAAVALENARLYEDMKKTQLLMRRTDRLAALGSLTAGLAHEIRNPLVAVNTFLQLLPERFEDKEFREEFLKLTTSEVERVTNLVNNLLDFARPSEPKLNKTDVNEIIEKVIALIRVAAKKKRVIINTKLEKIPQVMLDEEQIKQVFLNILLNAIEAIPNEGTIWVGSRSMQKNGLEYVQVEIEDTGKGIPKRILDHIFDPFFTTKEKGSGLGLSISHQIVQEHNGFIEVKSILGKGTTFFVNLPCRK</sequence>
<keyword evidence="6 11" id="KW-0418">Kinase</keyword>
<keyword evidence="9" id="KW-0812">Transmembrane</keyword>
<dbReference type="KEGG" id="daw:HS1_002025"/>
<evidence type="ECO:0000256" key="2">
    <source>
        <dbReference type="ARBA" id="ARBA00012438"/>
    </source>
</evidence>
<dbReference type="SUPFAM" id="SSF55781">
    <property type="entry name" value="GAF domain-like"/>
    <property type="match status" value="1"/>
</dbReference>
<dbReference type="Pfam" id="PF02518">
    <property type="entry name" value="HATPase_c"/>
    <property type="match status" value="1"/>
</dbReference>
<dbReference type="GO" id="GO:0005524">
    <property type="term" value="F:ATP binding"/>
    <property type="evidence" value="ECO:0007669"/>
    <property type="project" value="UniProtKB-KW"/>
</dbReference>
<feature type="transmembrane region" description="Helical" evidence="9">
    <location>
        <begin position="170"/>
        <end position="191"/>
    </location>
</feature>
<feature type="transmembrane region" description="Helical" evidence="9">
    <location>
        <begin position="228"/>
        <end position="246"/>
    </location>
</feature>
<feature type="transmembrane region" description="Helical" evidence="9">
    <location>
        <begin position="95"/>
        <end position="114"/>
    </location>
</feature>
<name>A0A7U4QM02_DESA2</name>
<feature type="transmembrane region" description="Helical" evidence="9">
    <location>
        <begin position="356"/>
        <end position="373"/>
    </location>
</feature>
<dbReference type="InterPro" id="IPR003661">
    <property type="entry name" value="HisK_dim/P_dom"/>
</dbReference>
<feature type="transmembrane region" description="Helical" evidence="9">
    <location>
        <begin position="518"/>
        <end position="535"/>
    </location>
</feature>
<dbReference type="EMBL" id="CP013015">
    <property type="protein sequence ID" value="AMM41817.1"/>
    <property type="molecule type" value="Genomic_DNA"/>
</dbReference>
<dbReference type="Pfam" id="PF13185">
    <property type="entry name" value="GAF_2"/>
    <property type="match status" value="1"/>
</dbReference>
<organism evidence="11 12">
    <name type="scientific">Desulfofervidus auxilii</name>
    <dbReference type="NCBI Taxonomy" id="1621989"/>
    <lineage>
        <taxon>Bacteria</taxon>
        <taxon>Pseudomonadati</taxon>
        <taxon>Thermodesulfobacteriota</taxon>
        <taxon>Candidatus Desulfofervidia</taxon>
        <taxon>Candidatus Desulfofervidales</taxon>
        <taxon>Candidatus Desulfofervidaceae</taxon>
        <taxon>Candidatus Desulfofervidus</taxon>
    </lineage>
</organism>
<dbReference type="InterPro" id="IPR031621">
    <property type="entry name" value="HisKA_7TM"/>
</dbReference>
<evidence type="ECO:0000313" key="12">
    <source>
        <dbReference type="Proteomes" id="UP000070560"/>
    </source>
</evidence>
<feature type="transmembrane region" description="Helical" evidence="9">
    <location>
        <begin position="197"/>
        <end position="216"/>
    </location>
</feature>
<dbReference type="Gene3D" id="3.30.450.40">
    <property type="match status" value="1"/>
</dbReference>
<keyword evidence="3" id="KW-0597">Phosphoprotein</keyword>
<dbReference type="Pfam" id="PF00512">
    <property type="entry name" value="HisKA"/>
    <property type="match status" value="1"/>
</dbReference>
<dbReference type="OrthoDB" id="9789238at2"/>
<evidence type="ECO:0000256" key="1">
    <source>
        <dbReference type="ARBA" id="ARBA00000085"/>
    </source>
</evidence>
<keyword evidence="9" id="KW-1133">Transmembrane helix</keyword>
<dbReference type="Pfam" id="PF16927">
    <property type="entry name" value="HisKA_7TM"/>
    <property type="match status" value="2"/>
</dbReference>
<dbReference type="SUPFAM" id="SSF55874">
    <property type="entry name" value="ATPase domain of HSP90 chaperone/DNA topoisomerase II/histidine kinase"/>
    <property type="match status" value="1"/>
</dbReference>
<feature type="domain" description="Histidine kinase" evidence="10">
    <location>
        <begin position="741"/>
        <end position="951"/>
    </location>
</feature>
<dbReference type="Gene3D" id="1.10.287.130">
    <property type="match status" value="1"/>
</dbReference>
<dbReference type="Proteomes" id="UP000070560">
    <property type="component" value="Chromosome"/>
</dbReference>
<evidence type="ECO:0000259" key="10">
    <source>
        <dbReference type="PROSITE" id="PS50109"/>
    </source>
</evidence>
<dbReference type="SUPFAM" id="SSF47384">
    <property type="entry name" value="Homodimeric domain of signal transducing histidine kinase"/>
    <property type="match status" value="1"/>
</dbReference>
<evidence type="ECO:0000256" key="7">
    <source>
        <dbReference type="ARBA" id="ARBA00022840"/>
    </source>
</evidence>
<dbReference type="InterPro" id="IPR005467">
    <property type="entry name" value="His_kinase_dom"/>
</dbReference>
<feature type="transmembrane region" description="Helical" evidence="9">
    <location>
        <begin position="430"/>
        <end position="450"/>
    </location>
</feature>
<comment type="catalytic activity">
    <reaction evidence="1">
        <text>ATP + protein L-histidine = ADP + protein N-phospho-L-histidine.</text>
        <dbReference type="EC" id="2.7.13.3"/>
    </reaction>
</comment>
<keyword evidence="4" id="KW-0808">Transferase</keyword>
<evidence type="ECO:0000256" key="4">
    <source>
        <dbReference type="ARBA" id="ARBA00022679"/>
    </source>
</evidence>
<keyword evidence="9" id="KW-0472">Membrane</keyword>
<feature type="transmembrane region" description="Helical" evidence="9">
    <location>
        <begin position="134"/>
        <end position="150"/>
    </location>
</feature>
<feature type="transmembrane region" description="Helical" evidence="9">
    <location>
        <begin position="36"/>
        <end position="55"/>
    </location>
</feature>
<keyword evidence="7" id="KW-0067">ATP-binding</keyword>
<dbReference type="GO" id="GO:0000155">
    <property type="term" value="F:phosphorelay sensor kinase activity"/>
    <property type="evidence" value="ECO:0007669"/>
    <property type="project" value="InterPro"/>
</dbReference>
<dbReference type="PANTHER" id="PTHR43065">
    <property type="entry name" value="SENSOR HISTIDINE KINASE"/>
    <property type="match status" value="1"/>
</dbReference>
<dbReference type="InterPro" id="IPR029016">
    <property type="entry name" value="GAF-like_dom_sf"/>
</dbReference>